<keyword evidence="3 11" id="KW-0808">Transferase</keyword>
<evidence type="ECO:0000259" key="10">
    <source>
        <dbReference type="Pfam" id="PF01909"/>
    </source>
</evidence>
<keyword evidence="6" id="KW-0547">Nucleotide-binding</keyword>
<dbReference type="PANTHER" id="PTHR33571:SF12">
    <property type="entry name" value="BSL3053 PROTEIN"/>
    <property type="match status" value="1"/>
</dbReference>
<evidence type="ECO:0000256" key="8">
    <source>
        <dbReference type="ARBA" id="ARBA00022842"/>
    </source>
</evidence>
<evidence type="ECO:0000256" key="5">
    <source>
        <dbReference type="ARBA" id="ARBA00022723"/>
    </source>
</evidence>
<evidence type="ECO:0000256" key="2">
    <source>
        <dbReference type="ARBA" id="ARBA00022649"/>
    </source>
</evidence>
<name>A0A554XDE8_9BURK</name>
<dbReference type="InterPro" id="IPR002934">
    <property type="entry name" value="Polymerase_NTP_transf_dom"/>
</dbReference>
<evidence type="ECO:0000256" key="6">
    <source>
        <dbReference type="ARBA" id="ARBA00022741"/>
    </source>
</evidence>
<dbReference type="AlphaFoldDB" id="A0A554XDE8"/>
<proteinExistence type="inferred from homology"/>
<dbReference type="CDD" id="cd05403">
    <property type="entry name" value="NT_KNTase_like"/>
    <property type="match status" value="1"/>
</dbReference>
<evidence type="ECO:0000313" key="11">
    <source>
        <dbReference type="EMBL" id="TSE33865.1"/>
    </source>
</evidence>
<dbReference type="Gene3D" id="3.30.460.10">
    <property type="entry name" value="Beta Polymerase, domain 2"/>
    <property type="match status" value="1"/>
</dbReference>
<keyword evidence="12" id="KW-1185">Reference proteome</keyword>
<evidence type="ECO:0000313" key="12">
    <source>
        <dbReference type="Proteomes" id="UP000318294"/>
    </source>
</evidence>
<dbReference type="Proteomes" id="UP000318294">
    <property type="component" value="Unassembled WGS sequence"/>
</dbReference>
<dbReference type="PANTHER" id="PTHR33571">
    <property type="entry name" value="SSL8005 PROTEIN"/>
    <property type="match status" value="1"/>
</dbReference>
<dbReference type="InterPro" id="IPR052038">
    <property type="entry name" value="Type-VII_TA_antitoxin"/>
</dbReference>
<keyword evidence="5" id="KW-0479">Metal-binding</keyword>
<dbReference type="InterPro" id="IPR043519">
    <property type="entry name" value="NT_sf"/>
</dbReference>
<evidence type="ECO:0000256" key="7">
    <source>
        <dbReference type="ARBA" id="ARBA00022840"/>
    </source>
</evidence>
<keyword evidence="2" id="KW-1277">Toxin-antitoxin system</keyword>
<protein>
    <submittedName>
        <fullName evidence="11">Nucleotidyltransferase domain protein</fullName>
    </submittedName>
</protein>
<feature type="domain" description="Polymerase nucleotidyl transferase" evidence="10">
    <location>
        <begin position="11"/>
        <end position="94"/>
    </location>
</feature>
<organism evidence="11 12">
    <name type="scientific">Tepidimonas charontis</name>
    <dbReference type="NCBI Taxonomy" id="2267262"/>
    <lineage>
        <taxon>Bacteria</taxon>
        <taxon>Pseudomonadati</taxon>
        <taxon>Pseudomonadota</taxon>
        <taxon>Betaproteobacteria</taxon>
        <taxon>Burkholderiales</taxon>
        <taxon>Tepidimonas</taxon>
    </lineage>
</organism>
<keyword evidence="7" id="KW-0067">ATP-binding</keyword>
<evidence type="ECO:0000256" key="3">
    <source>
        <dbReference type="ARBA" id="ARBA00022679"/>
    </source>
</evidence>
<dbReference type="GO" id="GO:0005524">
    <property type="term" value="F:ATP binding"/>
    <property type="evidence" value="ECO:0007669"/>
    <property type="project" value="UniProtKB-KW"/>
</dbReference>
<evidence type="ECO:0000256" key="1">
    <source>
        <dbReference type="ARBA" id="ARBA00001946"/>
    </source>
</evidence>
<evidence type="ECO:0000256" key="4">
    <source>
        <dbReference type="ARBA" id="ARBA00022695"/>
    </source>
</evidence>
<dbReference type="OrthoDB" id="561385at2"/>
<dbReference type="GO" id="GO:0046872">
    <property type="term" value="F:metal ion binding"/>
    <property type="evidence" value="ECO:0007669"/>
    <property type="project" value="UniProtKB-KW"/>
</dbReference>
<gene>
    <name evidence="11" type="ORF">Tchar_01617</name>
</gene>
<reference evidence="11 12" key="1">
    <citation type="submission" date="2019-07" db="EMBL/GenBank/DDBJ databases">
        <title>Tepidimonas charontis SPSP-6 draft genome.</title>
        <authorList>
            <person name="Da Costa M.S."/>
            <person name="Froufe H.J.C."/>
            <person name="Egas C."/>
            <person name="Albuquerque L."/>
        </authorList>
    </citation>
    <scope>NUCLEOTIDE SEQUENCE [LARGE SCALE GENOMIC DNA]</scope>
    <source>
        <strain evidence="11 12">SPSP-6</strain>
    </source>
</reference>
<dbReference type="GO" id="GO:0016779">
    <property type="term" value="F:nucleotidyltransferase activity"/>
    <property type="evidence" value="ECO:0007669"/>
    <property type="project" value="UniProtKB-KW"/>
</dbReference>
<dbReference type="EMBL" id="VJON01000024">
    <property type="protein sequence ID" value="TSE33865.1"/>
    <property type="molecule type" value="Genomic_DNA"/>
</dbReference>
<keyword evidence="4" id="KW-0548">Nucleotidyltransferase</keyword>
<comment type="caution">
    <text evidence="11">The sequence shown here is derived from an EMBL/GenBank/DDBJ whole genome shotgun (WGS) entry which is preliminary data.</text>
</comment>
<comment type="cofactor">
    <cofactor evidence="1">
        <name>Mg(2+)</name>
        <dbReference type="ChEBI" id="CHEBI:18420"/>
    </cofactor>
</comment>
<accession>A0A554XDE8</accession>
<keyword evidence="8" id="KW-0460">Magnesium</keyword>
<comment type="similarity">
    <text evidence="9">Belongs to the MntA antitoxin family.</text>
</comment>
<evidence type="ECO:0000256" key="9">
    <source>
        <dbReference type="ARBA" id="ARBA00038276"/>
    </source>
</evidence>
<dbReference type="SUPFAM" id="SSF81301">
    <property type="entry name" value="Nucleotidyltransferase"/>
    <property type="match status" value="1"/>
</dbReference>
<sequence length="97" mass="10930">MHCARVLTVLRQHHAELSDRFGVEAIAVFGSTARGEARDDSDVDLLVQLRPSHHTLRNFFRLRDFLEQALGARVDLATLDALKPAVRAHVEREALYA</sequence>
<dbReference type="Pfam" id="PF01909">
    <property type="entry name" value="NTP_transf_2"/>
    <property type="match status" value="1"/>
</dbReference>